<dbReference type="PANTHER" id="PTHR12854">
    <property type="entry name" value="ATAXIN 2-RELATED"/>
    <property type="match status" value="1"/>
</dbReference>
<evidence type="ECO:0000259" key="2">
    <source>
        <dbReference type="SMART" id="SM01272"/>
    </source>
</evidence>
<dbReference type="InterPro" id="IPR009604">
    <property type="entry name" value="LsmAD_domain"/>
</dbReference>
<feature type="compositionally biased region" description="Polar residues" evidence="1">
    <location>
        <begin position="447"/>
        <end position="473"/>
    </location>
</feature>
<feature type="compositionally biased region" description="Low complexity" evidence="1">
    <location>
        <begin position="19"/>
        <end position="28"/>
    </location>
</feature>
<evidence type="ECO:0000313" key="4">
    <source>
        <dbReference type="Proteomes" id="UP001623330"/>
    </source>
</evidence>
<feature type="compositionally biased region" description="Low complexity" evidence="1">
    <location>
        <begin position="509"/>
        <end position="525"/>
    </location>
</feature>
<feature type="compositionally biased region" description="Gly residues" evidence="1">
    <location>
        <begin position="724"/>
        <end position="741"/>
    </location>
</feature>
<organism evidence="3 4">
    <name type="scientific">Nakaseomyces bracarensis</name>
    <dbReference type="NCBI Taxonomy" id="273131"/>
    <lineage>
        <taxon>Eukaryota</taxon>
        <taxon>Fungi</taxon>
        <taxon>Dikarya</taxon>
        <taxon>Ascomycota</taxon>
        <taxon>Saccharomycotina</taxon>
        <taxon>Saccharomycetes</taxon>
        <taxon>Saccharomycetales</taxon>
        <taxon>Saccharomycetaceae</taxon>
        <taxon>Nakaseomyces</taxon>
    </lineage>
</organism>
<name>A0ABR4NTS7_9SACH</name>
<protein>
    <submittedName>
        <fullName evidence="3">PAB1-binding protein 1</fullName>
    </submittedName>
</protein>
<reference evidence="3 4" key="1">
    <citation type="submission" date="2024-05" db="EMBL/GenBank/DDBJ databases">
        <title>Long read based assembly of the Candida bracarensis genome reveals expanded adhesin content.</title>
        <authorList>
            <person name="Marcet-Houben M."/>
            <person name="Ksiezopolska E."/>
            <person name="Gabaldon T."/>
        </authorList>
    </citation>
    <scope>NUCLEOTIDE SEQUENCE [LARGE SCALE GENOMIC DNA]</scope>
    <source>
        <strain evidence="3 4">CBM6</strain>
    </source>
</reference>
<dbReference type="Proteomes" id="UP001623330">
    <property type="component" value="Unassembled WGS sequence"/>
</dbReference>
<dbReference type="SMART" id="SM01272">
    <property type="entry name" value="LsmAD"/>
    <property type="match status" value="1"/>
</dbReference>
<comment type="caution">
    <text evidence="3">The sequence shown here is derived from an EMBL/GenBank/DDBJ whole genome shotgun (WGS) entry which is preliminary data.</text>
</comment>
<dbReference type="EMBL" id="JBEVYD010000005">
    <property type="protein sequence ID" value="KAL3232098.1"/>
    <property type="molecule type" value="Genomic_DNA"/>
</dbReference>
<feature type="compositionally biased region" description="Polar residues" evidence="1">
    <location>
        <begin position="404"/>
        <end position="430"/>
    </location>
</feature>
<feature type="domain" description="LsmAD" evidence="2">
    <location>
        <begin position="230"/>
        <end position="302"/>
    </location>
</feature>
<feature type="compositionally biased region" description="Basic and acidic residues" evidence="1">
    <location>
        <begin position="432"/>
        <end position="446"/>
    </location>
</feature>
<dbReference type="Pfam" id="PF06741">
    <property type="entry name" value="LsmAD"/>
    <property type="match status" value="1"/>
</dbReference>
<dbReference type="Pfam" id="PF14438">
    <property type="entry name" value="SM-ATX"/>
    <property type="match status" value="1"/>
</dbReference>
<gene>
    <name evidence="3" type="ORF">RNJ44_04014</name>
</gene>
<feature type="compositionally biased region" description="Basic residues" evidence="1">
    <location>
        <begin position="793"/>
        <end position="807"/>
    </location>
</feature>
<dbReference type="InterPro" id="IPR045117">
    <property type="entry name" value="ATXN2-like"/>
</dbReference>
<feature type="region of interest" description="Disordered" evidence="1">
    <location>
        <begin position="724"/>
        <end position="757"/>
    </location>
</feature>
<dbReference type="PANTHER" id="PTHR12854:SF7">
    <property type="entry name" value="ATAXIN-2 HOMOLOG"/>
    <property type="match status" value="1"/>
</dbReference>
<feature type="region of interest" description="Disordered" evidence="1">
    <location>
        <begin position="135"/>
        <end position="178"/>
    </location>
</feature>
<accession>A0ABR4NTS7</accession>
<keyword evidence="4" id="KW-1185">Reference proteome</keyword>
<feature type="region of interest" description="Disordered" evidence="1">
    <location>
        <begin position="1"/>
        <end position="30"/>
    </location>
</feature>
<feature type="compositionally biased region" description="Basic and acidic residues" evidence="1">
    <location>
        <begin position="376"/>
        <end position="403"/>
    </location>
</feature>
<evidence type="ECO:0000313" key="3">
    <source>
        <dbReference type="EMBL" id="KAL3232098.1"/>
    </source>
</evidence>
<proteinExistence type="predicted"/>
<evidence type="ECO:0000256" key="1">
    <source>
        <dbReference type="SAM" id="MobiDB-lite"/>
    </source>
</evidence>
<sequence length="807" mass="87950">MKGSMKGRSDFNPRKNFNSSAQSSGSGSFYETPEVTKNFNDRLDYLLVNSIGSNVVVTSTSGIQFEGVLSACNLESTNGIDVILKNARIVDNGITKEVKDLTDKIEETLLIQGDDVAEIDLKNIDFNLEEQWENSKKLEEEKKQEEEKKKADAAANKASAGVASRSPSGTPAEGKKTFQTDVDISRSKEIKQRELQKWTPDDDETFKMGAGSLEDDDGKWDQFAVNEKKFGIKSSFDEHFYTTKINKEDPNYAERLKEAERIAKEIESQGTSGNVHIAEDRGIILDDSGMDEEDLYSGVDRRGDELLASLKSNSKPIAPKPRRYVPPTLRNQPHHMDPAILSSTGTKVASPVTKHSAGLSSKKESKQKKQPNSKEAQIEELRKFSEKFKVPYEMPKEMQDLKKTSTSSAAPISEKASSSDANASENTTELDATEKPSAHTEDKSSNDAKSPTEQSQQKPVEQPTLTKKNTSNLKADPSLPPKPVNKTPNAKVSLPPTPSTSKTELKKGPQSSTATTSSPQNTTQNIAPGLSRPASSRRRNAGSFFGNKKILPKDDVKQSFARNFNMFLKSKEAFDKKQAEKAKAVTEDNKGNEGTAPSAVTEQFFIEKPYFTAPTWTSTVEKSYKDFFPDGRMAIQKAQARLQKRQMGGMGAGMMGSHGPGVMSPHMGMAMGGGMGRGNMGGFPMAPMAGGAAPTMINGFGGMYMPFQPQPVFYPGMVPMMGGGSTAGTPGRGNNGSGEEGPSGSMSPQAMSPHIPPAYMNGAPMGYPPPAPFHGMMGTGMNDRSHGNYYNNHNHRNNHNHNYHHQK</sequence>
<feature type="region of interest" description="Disordered" evidence="1">
    <location>
        <begin position="784"/>
        <end position="807"/>
    </location>
</feature>
<feature type="region of interest" description="Disordered" evidence="1">
    <location>
        <begin position="307"/>
        <end position="549"/>
    </location>
</feature>
<dbReference type="InterPro" id="IPR025852">
    <property type="entry name" value="SM_dom_ATX"/>
</dbReference>
<feature type="compositionally biased region" description="Basic and acidic residues" evidence="1">
    <location>
        <begin position="135"/>
        <end position="152"/>
    </location>
</feature>